<name>A0AAD6ZSQ4_9AGAR</name>
<dbReference type="Proteomes" id="UP001218218">
    <property type="component" value="Unassembled WGS sequence"/>
</dbReference>
<comment type="caution">
    <text evidence="1">The sequence shown here is derived from an EMBL/GenBank/DDBJ whole genome shotgun (WGS) entry which is preliminary data.</text>
</comment>
<dbReference type="EMBL" id="JARIHO010000030">
    <property type="protein sequence ID" value="KAJ7336982.1"/>
    <property type="molecule type" value="Genomic_DNA"/>
</dbReference>
<keyword evidence="2" id="KW-1185">Reference proteome</keyword>
<feature type="non-terminal residue" evidence="1">
    <location>
        <position position="146"/>
    </location>
</feature>
<dbReference type="AlphaFoldDB" id="A0AAD6ZSQ4"/>
<evidence type="ECO:0000313" key="1">
    <source>
        <dbReference type="EMBL" id="KAJ7336982.1"/>
    </source>
</evidence>
<accession>A0AAD6ZSQ4</accession>
<reference evidence="1" key="1">
    <citation type="submission" date="2023-03" db="EMBL/GenBank/DDBJ databases">
        <title>Massive genome expansion in bonnet fungi (Mycena s.s.) driven by repeated elements and novel gene families across ecological guilds.</title>
        <authorList>
            <consortium name="Lawrence Berkeley National Laboratory"/>
            <person name="Harder C.B."/>
            <person name="Miyauchi S."/>
            <person name="Viragh M."/>
            <person name="Kuo A."/>
            <person name="Thoen E."/>
            <person name="Andreopoulos B."/>
            <person name="Lu D."/>
            <person name="Skrede I."/>
            <person name="Drula E."/>
            <person name="Henrissat B."/>
            <person name="Morin E."/>
            <person name="Kohler A."/>
            <person name="Barry K."/>
            <person name="LaButti K."/>
            <person name="Morin E."/>
            <person name="Salamov A."/>
            <person name="Lipzen A."/>
            <person name="Mereny Z."/>
            <person name="Hegedus B."/>
            <person name="Baldrian P."/>
            <person name="Stursova M."/>
            <person name="Weitz H."/>
            <person name="Taylor A."/>
            <person name="Grigoriev I.V."/>
            <person name="Nagy L.G."/>
            <person name="Martin F."/>
            <person name="Kauserud H."/>
        </authorList>
    </citation>
    <scope>NUCLEOTIDE SEQUENCE</scope>
    <source>
        <strain evidence="1">CBHHK002</strain>
    </source>
</reference>
<feature type="non-terminal residue" evidence="1">
    <location>
        <position position="1"/>
    </location>
</feature>
<proteinExistence type="predicted"/>
<sequence>SPSGEDEGEKEENKTRHTFCPASYHDPIINMVEKHYCAHPLLPGYAHLSPKGIKCWAVLQMYKFCVEHNLREVWAYLWENWYRSSRWELWARSVHPEIPVLKMTMILKSHWRRIKHAFLHHFHMPRCDLLAWILIVKLAPTFYRKL</sequence>
<protein>
    <submittedName>
        <fullName evidence="1">Uncharacterized protein</fullName>
    </submittedName>
</protein>
<gene>
    <name evidence="1" type="ORF">DFH08DRAFT_656040</name>
</gene>
<evidence type="ECO:0000313" key="2">
    <source>
        <dbReference type="Proteomes" id="UP001218218"/>
    </source>
</evidence>
<organism evidence="1 2">
    <name type="scientific">Mycena albidolilacea</name>
    <dbReference type="NCBI Taxonomy" id="1033008"/>
    <lineage>
        <taxon>Eukaryota</taxon>
        <taxon>Fungi</taxon>
        <taxon>Dikarya</taxon>
        <taxon>Basidiomycota</taxon>
        <taxon>Agaricomycotina</taxon>
        <taxon>Agaricomycetes</taxon>
        <taxon>Agaricomycetidae</taxon>
        <taxon>Agaricales</taxon>
        <taxon>Marasmiineae</taxon>
        <taxon>Mycenaceae</taxon>
        <taxon>Mycena</taxon>
    </lineage>
</organism>